<keyword evidence="19" id="KW-1185">Reference proteome</keyword>
<dbReference type="InterPro" id="IPR027417">
    <property type="entry name" value="P-loop_NTPase"/>
</dbReference>
<dbReference type="GO" id="GO:0000155">
    <property type="term" value="F:phosphorelay sensor kinase activity"/>
    <property type="evidence" value="ECO:0007669"/>
    <property type="project" value="InterPro"/>
</dbReference>
<dbReference type="Gene3D" id="1.10.510.10">
    <property type="entry name" value="Transferase(Phosphotransferase) domain 1"/>
    <property type="match status" value="1"/>
</dbReference>
<dbReference type="CDD" id="cd16922">
    <property type="entry name" value="HATPase_EvgS-ArcB-TorS-like"/>
    <property type="match status" value="1"/>
</dbReference>
<keyword evidence="6" id="KW-0547">Nucleotide-binding</keyword>
<dbReference type="Pfam" id="PF02518">
    <property type="entry name" value="HATPase_c"/>
    <property type="match status" value="1"/>
</dbReference>
<evidence type="ECO:0000259" key="15">
    <source>
        <dbReference type="PROSITE" id="PS50011"/>
    </source>
</evidence>
<dbReference type="SUPFAM" id="SSF52172">
    <property type="entry name" value="CheY-like"/>
    <property type="match status" value="1"/>
</dbReference>
<dbReference type="InterPro" id="IPR036097">
    <property type="entry name" value="HisK_dim/P_sf"/>
</dbReference>
<dbReference type="RefSeq" id="WP_038085956.1">
    <property type="nucleotide sequence ID" value="NZ_JHEG04000001.1"/>
</dbReference>
<dbReference type="PROSITE" id="PS50011">
    <property type="entry name" value="PROTEIN_KINASE_DOM"/>
    <property type="match status" value="1"/>
</dbReference>
<evidence type="ECO:0000256" key="2">
    <source>
        <dbReference type="ARBA" id="ARBA00006402"/>
    </source>
</evidence>
<dbReference type="InterPro" id="IPR001789">
    <property type="entry name" value="Sig_transdc_resp-reg_receiver"/>
</dbReference>
<dbReference type="Pfam" id="PF13191">
    <property type="entry name" value="AAA_16"/>
    <property type="match status" value="1"/>
</dbReference>
<reference evidence="18" key="2">
    <citation type="submission" date="2019-11" db="EMBL/GenBank/DDBJ databases">
        <title>Improved Assembly of Tolypothrix boutellei genome.</title>
        <authorList>
            <person name="Sarangi A.N."/>
            <person name="Mukherjee M."/>
            <person name="Ghosh S."/>
            <person name="Singh D."/>
            <person name="Das A."/>
            <person name="Kant S."/>
            <person name="Prusty A."/>
            <person name="Tripathy S."/>
        </authorList>
    </citation>
    <scope>NUCLEOTIDE SEQUENCE</scope>
    <source>
        <strain evidence="18">VB521301</strain>
    </source>
</reference>
<evidence type="ECO:0000256" key="6">
    <source>
        <dbReference type="ARBA" id="ARBA00022741"/>
    </source>
</evidence>
<dbReference type="GO" id="GO:0005524">
    <property type="term" value="F:ATP binding"/>
    <property type="evidence" value="ECO:0007669"/>
    <property type="project" value="UniProtKB-KW"/>
</dbReference>
<dbReference type="SUPFAM" id="SSF47384">
    <property type="entry name" value="Homodimeric domain of signal transducing histidine kinase"/>
    <property type="match status" value="1"/>
</dbReference>
<dbReference type="CDD" id="cd00082">
    <property type="entry name" value="HisKA"/>
    <property type="match status" value="1"/>
</dbReference>
<dbReference type="PANTHER" id="PTHR43642">
    <property type="entry name" value="HYBRID SIGNAL TRANSDUCTION HISTIDINE KINASE G"/>
    <property type="match status" value="1"/>
</dbReference>
<dbReference type="InterPro" id="IPR004358">
    <property type="entry name" value="Sig_transdc_His_kin-like_C"/>
</dbReference>
<sequence>MSLNINEYQFLEVLYEGDNTWIYRAFKKTAPNWVMVKTLKAEYPTIEQLAHLRHEYKILQNLDIDGIVKPLAEVSYKNGLALILSDFGGEPLKNFINTKKIELSSFLEIAIQLASILAHLHQNHIIHKDIQPYNIFINRKTGQVQIIDLSLSSFLPIENPTIGNFHLLEGALAYMSPEQTGRMNRSIDYRSDFYSLGVTFYEILTGQLPFQGTDPLELVHCHIARTPIPICQLNPEIPQAISDIVMKLLAKTAEERYQNALGLKFDLEECQRKLQATGKIEDFFIGQLDLYSQFLIPQKLYGREQEVTALTDAFKRVSLGATEMMLVSGYSGIGKTSLVNEIHQAVVCQQAYFISGKFEQFKRNIPYSSLIQAFQELLRQILTESQEKITIWKAKLLNALGSNGQVIIDVIPEVEWIIGRQPDIAQLGLTESQNRFNRVFQQFIHVFCQREHPLVMFLDDLQWADLASLKLIQMLIGHLNSQYLLLIGAYRDNEVNEVHPLRLTLEEIESLGVVVNKITLQPLLISHVEQLVRETLRTDSEKSRLLAELVFNKTQGNPFFLIHLLKSLYQENLLVFNFIKGYWQWNIEQIQDIDITDNVIELMVNRIQKLSSNTQNVLKLAACIGDKFTLDLLSIVNQKSLSETATDLWESLQAGLVLPLNQSYKIPLVFDSETIETGNLRLTTGQESSSSPIVNSEIPIVYKFLHDRVQQAAYSLIVDSQKKETHLKIGKLLLQNTTPEERREQIFALVNQLNYGTDLLTLELQKYELAELNLIASQKAKAATAYDSAVRYLKVGLKLLPASSWHQRYELTLSLYHEAAEAAFLSGDFEHMEQLVEVVLKQAKTQLDKVKVYELRIKTCGVQRKLLEAVKIGLQALEILGVKLIESPTSLDIQQAIQEITVSLAHSGIEHLINLPIMTDANKLATFRLIASLVPAAYQSAPALFILMACEQVKLSIQNGNISLSASGFADYGVVFSGLLQDIDAAYKFGQLALNLLERLDAREVRSQTLFKVSTFILHWKHHVRETLPLLEDAYSNGLEYGDLIHSGYSASNYCQYSYWSGAELKKLEQEMARYGQAIAQINQEAALKWHQVCHQAVLNLIGLSKNPCDLVGDAYNETQFLPLHIQFNERTLVCYVFLNKLILCYLFGEFSQAAENAIKAEQYLDGVIGWLIVPLFYFYDSLAQLAVYRSVPNSQQEHLLSRIINNQEKMQKWANYAPMNFQHKYDLVEAEKARVLGQYWQATEFYDRAILGAKEQGYIQEEALSNELAAKFYFECGREKVARTYLNDAYYGYLCWGATAKVKDLEAKFFQDFSPILKQKTTILEVEQKNNSTSASSYGAFDLAAVMKASLALSSTIVLDKLLANLMLIVIENAGAETGFFILEKAGQLFIEVSRKCGQEEITSQQSIPVNSSQQLPISIVNYVHRTHENVVLNDATLEKVFATDNYIITNQPKSILCTPIVNQGKLIGILYLENNLIAGAFTPERLEVLQLLSSQAAISIENARLYNDLEDSNRTLEAKVQKRTLELQAKNLRLQQEIRERQRAEEVAAAANQAKSEFLANMSHELRTPLNGILGYTQIFQKDKSLTDKQIKGINVIYQCGEHLLTLINDILDLSKIEAREMELYPQEFNFPDFLESIVQLYCIRTEQKEISLIYQTPSPLPRIIRADEKRLRQILMNLLSNAVKFTEKGSVTFTVWEIGNGEKGDKGDKEENSTLSTPSSIPKIRFQVEDTGIGIPLEQLEEIFLPFKQVGEDRRKTEGTGLGLAISRQLVQMMGGELKVKSNLGKGSVFWFDLGVSEVILPSGLKFLQKSNIIGFLGTKRKVLVVDDKWANRSVLVNLLQPLGFEVAEATDGLDGIDKAREFEPDIIFMDLVMTVMDGFEATRRLKMLPNFKHTVVIAVSASVFEFDRQQSREVGCDDFLPKPIRKAELLEKLRIYLALEWVYEEVDNNVQLSTLPSPSADINSLVAPPAEELAILLHLAMKGDLKSIAKRSVELEKLDEQFVPFANHLRQLVEGFKSKQILEFLRKY</sequence>
<dbReference type="FunFam" id="3.30.565.10:FF:000010">
    <property type="entry name" value="Sensor histidine kinase RcsC"/>
    <property type="match status" value="1"/>
</dbReference>
<evidence type="ECO:0000256" key="11">
    <source>
        <dbReference type="ARBA" id="ARBA00068150"/>
    </source>
</evidence>
<feature type="coiled-coil region" evidence="14">
    <location>
        <begin position="1508"/>
        <end position="1556"/>
    </location>
</feature>
<dbReference type="SUPFAM" id="SSF55781">
    <property type="entry name" value="GAF domain-like"/>
    <property type="match status" value="1"/>
</dbReference>
<evidence type="ECO:0000256" key="5">
    <source>
        <dbReference type="ARBA" id="ARBA00022679"/>
    </source>
</evidence>
<evidence type="ECO:0000256" key="1">
    <source>
        <dbReference type="ARBA" id="ARBA00000085"/>
    </source>
</evidence>
<accession>A0A8S9TBF2</accession>
<feature type="domain" description="Protein kinase" evidence="15">
    <location>
        <begin position="8"/>
        <end position="284"/>
    </location>
</feature>
<evidence type="ECO:0000256" key="14">
    <source>
        <dbReference type="SAM" id="Coils"/>
    </source>
</evidence>
<dbReference type="Proteomes" id="UP000029738">
    <property type="component" value="Unassembled WGS sequence"/>
</dbReference>
<dbReference type="SMART" id="SM00448">
    <property type="entry name" value="REC"/>
    <property type="match status" value="1"/>
</dbReference>
<dbReference type="InterPro" id="IPR003018">
    <property type="entry name" value="GAF"/>
</dbReference>
<dbReference type="InterPro" id="IPR011009">
    <property type="entry name" value="Kinase-like_dom_sf"/>
</dbReference>
<dbReference type="Gene3D" id="3.40.50.2300">
    <property type="match status" value="1"/>
</dbReference>
<evidence type="ECO:0000256" key="7">
    <source>
        <dbReference type="ARBA" id="ARBA00022777"/>
    </source>
</evidence>
<evidence type="ECO:0000256" key="3">
    <source>
        <dbReference type="ARBA" id="ARBA00012438"/>
    </source>
</evidence>
<dbReference type="FunFam" id="1.10.287.130:FF:000002">
    <property type="entry name" value="Two-component osmosensing histidine kinase"/>
    <property type="match status" value="1"/>
</dbReference>
<dbReference type="Pfam" id="PF00512">
    <property type="entry name" value="HisKA"/>
    <property type="match status" value="1"/>
</dbReference>
<evidence type="ECO:0000256" key="4">
    <source>
        <dbReference type="ARBA" id="ARBA00022553"/>
    </source>
</evidence>
<dbReference type="InterPro" id="IPR003594">
    <property type="entry name" value="HATPase_dom"/>
</dbReference>
<dbReference type="SMART" id="SM00387">
    <property type="entry name" value="HATPase_c"/>
    <property type="match status" value="1"/>
</dbReference>
<feature type="domain" description="Histidine kinase" evidence="16">
    <location>
        <begin position="1563"/>
        <end position="1801"/>
    </location>
</feature>
<name>A0A8S9TBF2_9CYAN</name>
<feature type="modified residue" description="4-aspartylphosphate" evidence="13">
    <location>
        <position position="1874"/>
    </location>
</feature>
<dbReference type="SMART" id="SM00388">
    <property type="entry name" value="HisKA"/>
    <property type="match status" value="1"/>
</dbReference>
<dbReference type="CDD" id="cd14014">
    <property type="entry name" value="STKc_PknB_like"/>
    <property type="match status" value="1"/>
</dbReference>
<dbReference type="Gene3D" id="3.40.50.300">
    <property type="entry name" value="P-loop containing nucleotide triphosphate hydrolases"/>
    <property type="match status" value="1"/>
</dbReference>
<keyword evidence="8" id="KW-0067">ATP-binding</keyword>
<dbReference type="SUPFAM" id="SSF56112">
    <property type="entry name" value="Protein kinase-like (PK-like)"/>
    <property type="match status" value="1"/>
</dbReference>
<dbReference type="SUPFAM" id="SSF52540">
    <property type="entry name" value="P-loop containing nucleoside triphosphate hydrolases"/>
    <property type="match status" value="1"/>
</dbReference>
<evidence type="ECO:0000313" key="19">
    <source>
        <dbReference type="Proteomes" id="UP000029738"/>
    </source>
</evidence>
<gene>
    <name evidence="18" type="ORF">DA73_0400031485</name>
</gene>
<comment type="catalytic activity">
    <reaction evidence="1">
        <text>ATP + protein L-histidine = ADP + protein N-phospho-L-histidine.</text>
        <dbReference type="EC" id="2.7.13.3"/>
    </reaction>
</comment>
<dbReference type="PROSITE" id="PS50109">
    <property type="entry name" value="HIS_KIN"/>
    <property type="match status" value="1"/>
</dbReference>
<protein>
    <recommendedName>
        <fullName evidence="12">Circadian input-output histidine kinase CikA</fullName>
        <ecNumber evidence="3">2.7.13.3</ecNumber>
    </recommendedName>
    <alternativeName>
        <fullName evidence="11">Sensory/regulatory protein RpfC</fullName>
    </alternativeName>
</protein>
<dbReference type="SMART" id="SM00065">
    <property type="entry name" value="GAF"/>
    <property type="match status" value="1"/>
</dbReference>
<dbReference type="InterPro" id="IPR029016">
    <property type="entry name" value="GAF-like_dom_sf"/>
</dbReference>
<evidence type="ECO:0000256" key="13">
    <source>
        <dbReference type="PROSITE-ProRule" id="PRU00169"/>
    </source>
</evidence>
<keyword evidence="4 13" id="KW-0597">Phosphoprotein</keyword>
<evidence type="ECO:0000256" key="10">
    <source>
        <dbReference type="ARBA" id="ARBA00064003"/>
    </source>
</evidence>
<organism evidence="18 19">
    <name type="scientific">Tolypothrix bouteillei VB521301</name>
    <dbReference type="NCBI Taxonomy" id="1479485"/>
    <lineage>
        <taxon>Bacteria</taxon>
        <taxon>Bacillati</taxon>
        <taxon>Cyanobacteriota</taxon>
        <taxon>Cyanophyceae</taxon>
        <taxon>Nostocales</taxon>
        <taxon>Tolypothrichaceae</taxon>
        <taxon>Tolypothrix</taxon>
    </lineage>
</organism>
<dbReference type="Gene3D" id="1.10.287.130">
    <property type="match status" value="1"/>
</dbReference>
<evidence type="ECO:0000256" key="9">
    <source>
        <dbReference type="ARBA" id="ARBA00023012"/>
    </source>
</evidence>
<proteinExistence type="inferred from homology"/>
<reference evidence="18" key="1">
    <citation type="journal article" date="2015" name="Genome Announc.">
        <title>Draft Genome Sequence of Tolypothrix boutellei Strain VB521301.</title>
        <authorList>
            <person name="Chandrababunaidu M.M."/>
            <person name="Singh D."/>
            <person name="Sen D."/>
            <person name="Bhan S."/>
            <person name="Das S."/>
            <person name="Gupta A."/>
            <person name="Adhikary S.P."/>
            <person name="Tripathy S."/>
        </authorList>
    </citation>
    <scope>NUCLEOTIDE SEQUENCE</scope>
    <source>
        <strain evidence="18">VB521301</strain>
    </source>
</reference>
<comment type="caution">
    <text evidence="18">The sequence shown here is derived from an EMBL/GenBank/DDBJ whole genome shotgun (WGS) entry which is preliminary data.</text>
</comment>
<dbReference type="CDD" id="cd17546">
    <property type="entry name" value="REC_hyHK_CKI1_RcsC-like"/>
    <property type="match status" value="1"/>
</dbReference>
<dbReference type="InterPro" id="IPR003661">
    <property type="entry name" value="HisK_dim/P_dom"/>
</dbReference>
<evidence type="ECO:0000259" key="17">
    <source>
        <dbReference type="PROSITE" id="PS50110"/>
    </source>
</evidence>
<keyword evidence="14" id="KW-0175">Coiled coil</keyword>
<dbReference type="InterPro" id="IPR036890">
    <property type="entry name" value="HATPase_C_sf"/>
</dbReference>
<dbReference type="PANTHER" id="PTHR43642:SF1">
    <property type="entry name" value="HYBRID SIGNAL TRANSDUCTION HISTIDINE KINASE G"/>
    <property type="match status" value="1"/>
</dbReference>
<dbReference type="Gene3D" id="3.30.565.10">
    <property type="entry name" value="Histidine kinase-like ATPase, C-terminal domain"/>
    <property type="match status" value="1"/>
</dbReference>
<dbReference type="Gene3D" id="3.30.450.40">
    <property type="match status" value="1"/>
</dbReference>
<dbReference type="Pfam" id="PF00069">
    <property type="entry name" value="Pkinase"/>
    <property type="match status" value="1"/>
</dbReference>
<evidence type="ECO:0000256" key="8">
    <source>
        <dbReference type="ARBA" id="ARBA00022840"/>
    </source>
</evidence>
<dbReference type="InterPro" id="IPR000719">
    <property type="entry name" value="Prot_kinase_dom"/>
</dbReference>
<evidence type="ECO:0000256" key="12">
    <source>
        <dbReference type="ARBA" id="ARBA00074306"/>
    </source>
</evidence>
<keyword evidence="9" id="KW-0902">Two-component regulatory system</keyword>
<feature type="domain" description="Response regulatory" evidence="17">
    <location>
        <begin position="1825"/>
        <end position="1941"/>
    </location>
</feature>
<dbReference type="Pfam" id="PF00072">
    <property type="entry name" value="Response_reg"/>
    <property type="match status" value="1"/>
</dbReference>
<dbReference type="PRINTS" id="PR00344">
    <property type="entry name" value="BCTRLSENSOR"/>
</dbReference>
<keyword evidence="7" id="KW-0418">Kinase</keyword>
<dbReference type="EC" id="2.7.13.3" evidence="3"/>
<dbReference type="EMBL" id="JHEG04000001">
    <property type="protein sequence ID" value="KAF3889496.1"/>
    <property type="molecule type" value="Genomic_DNA"/>
</dbReference>
<dbReference type="InterPro" id="IPR041664">
    <property type="entry name" value="AAA_16"/>
</dbReference>
<dbReference type="InterPro" id="IPR011006">
    <property type="entry name" value="CheY-like_superfamily"/>
</dbReference>
<dbReference type="SUPFAM" id="SSF55874">
    <property type="entry name" value="ATPase domain of HSP90 chaperone/DNA topoisomerase II/histidine kinase"/>
    <property type="match status" value="1"/>
</dbReference>
<dbReference type="PROSITE" id="PS50110">
    <property type="entry name" value="RESPONSE_REGULATORY"/>
    <property type="match status" value="1"/>
</dbReference>
<dbReference type="InterPro" id="IPR053159">
    <property type="entry name" value="Hybrid_Histidine_Kinase"/>
</dbReference>
<comment type="similarity">
    <text evidence="2">In the N-terminal section; belongs to the phytochrome family.</text>
</comment>
<evidence type="ECO:0000259" key="16">
    <source>
        <dbReference type="PROSITE" id="PS50109"/>
    </source>
</evidence>
<dbReference type="InterPro" id="IPR005467">
    <property type="entry name" value="His_kinase_dom"/>
</dbReference>
<comment type="subunit">
    <text evidence="10">At low DSF concentrations, interacts with RpfF.</text>
</comment>
<keyword evidence="5" id="KW-0808">Transferase</keyword>
<evidence type="ECO:0000313" key="18">
    <source>
        <dbReference type="EMBL" id="KAF3889496.1"/>
    </source>
</evidence>
<dbReference type="Pfam" id="PF01590">
    <property type="entry name" value="GAF"/>
    <property type="match status" value="1"/>
</dbReference>